<comment type="caution">
    <text evidence="1">The sequence shown here is derived from an EMBL/GenBank/DDBJ whole genome shotgun (WGS) entry which is preliminary data.</text>
</comment>
<sequence length="53" mass="5829">MLSSGRLQYPDHTHVHPPPPPMHQSIFVLALRANLDSHPYLTTVLSVADSAVL</sequence>
<protein>
    <submittedName>
        <fullName evidence="1">Uncharacterized protein</fullName>
    </submittedName>
</protein>
<dbReference type="AlphaFoldDB" id="A0A438MXE2"/>
<accession>A0A438MXE2</accession>
<gene>
    <name evidence="1" type="ORF">B0A52_07414</name>
</gene>
<dbReference type="EMBL" id="NAJM01000038">
    <property type="protein sequence ID" value="RVX68414.1"/>
    <property type="molecule type" value="Genomic_DNA"/>
</dbReference>
<organism evidence="1 2">
    <name type="scientific">Exophiala mesophila</name>
    <name type="common">Black yeast-like fungus</name>
    <dbReference type="NCBI Taxonomy" id="212818"/>
    <lineage>
        <taxon>Eukaryota</taxon>
        <taxon>Fungi</taxon>
        <taxon>Dikarya</taxon>
        <taxon>Ascomycota</taxon>
        <taxon>Pezizomycotina</taxon>
        <taxon>Eurotiomycetes</taxon>
        <taxon>Chaetothyriomycetidae</taxon>
        <taxon>Chaetothyriales</taxon>
        <taxon>Herpotrichiellaceae</taxon>
        <taxon>Exophiala</taxon>
    </lineage>
</organism>
<name>A0A438MXE2_EXOME</name>
<evidence type="ECO:0000313" key="1">
    <source>
        <dbReference type="EMBL" id="RVX68414.1"/>
    </source>
</evidence>
<reference evidence="1 2" key="1">
    <citation type="submission" date="2017-03" db="EMBL/GenBank/DDBJ databases">
        <title>Genomes of endolithic fungi from Antarctica.</title>
        <authorList>
            <person name="Coleine C."/>
            <person name="Masonjones S."/>
            <person name="Stajich J.E."/>
        </authorList>
    </citation>
    <scope>NUCLEOTIDE SEQUENCE [LARGE SCALE GENOMIC DNA]</scope>
    <source>
        <strain evidence="1 2">CCFEE 6314</strain>
    </source>
</reference>
<dbReference type="Proteomes" id="UP000288859">
    <property type="component" value="Unassembled WGS sequence"/>
</dbReference>
<evidence type="ECO:0000313" key="2">
    <source>
        <dbReference type="Proteomes" id="UP000288859"/>
    </source>
</evidence>
<proteinExistence type="predicted"/>